<keyword evidence="4 5" id="KW-0472">Membrane</keyword>
<evidence type="ECO:0000256" key="5">
    <source>
        <dbReference type="SAM" id="Phobius"/>
    </source>
</evidence>
<reference evidence="6 7" key="1">
    <citation type="journal article" date="2011" name="Genome Res.">
        <title>Phylogeny-wide analysis of social amoeba genomes highlights ancient origins for complex intercellular communication.</title>
        <authorList>
            <person name="Heidel A.J."/>
            <person name="Lawal H.M."/>
            <person name="Felder M."/>
            <person name="Schilde C."/>
            <person name="Helps N.R."/>
            <person name="Tunggal B."/>
            <person name="Rivero F."/>
            <person name="John U."/>
            <person name="Schleicher M."/>
            <person name="Eichinger L."/>
            <person name="Platzer M."/>
            <person name="Noegel A.A."/>
            <person name="Schaap P."/>
            <person name="Gloeckner G."/>
        </authorList>
    </citation>
    <scope>NUCLEOTIDE SEQUENCE [LARGE SCALE GENOMIC DNA]</scope>
    <source>
        <strain evidence="7">ATCC 26659 / Pp 5 / PN500</strain>
    </source>
</reference>
<dbReference type="PANTHER" id="PTHR28128:SF1">
    <property type="entry name" value="GOLGI APPARATUS MEMBRANE PROTEIN TVP15"/>
    <property type="match status" value="1"/>
</dbReference>
<proteinExistence type="predicted"/>
<comment type="caution">
    <text evidence="6">The sequence shown here is derived from an EMBL/GenBank/DDBJ whole genome shotgun (WGS) entry which is preliminary data.</text>
</comment>
<dbReference type="InParanoid" id="D3AXM5"/>
<dbReference type="Proteomes" id="UP000001396">
    <property type="component" value="Unassembled WGS sequence"/>
</dbReference>
<evidence type="ECO:0000313" key="7">
    <source>
        <dbReference type="Proteomes" id="UP000001396"/>
    </source>
</evidence>
<evidence type="ECO:0000256" key="3">
    <source>
        <dbReference type="ARBA" id="ARBA00022989"/>
    </source>
</evidence>
<keyword evidence="3 5" id="KW-1133">Transmembrane helix</keyword>
<dbReference type="EMBL" id="ADBJ01000004">
    <property type="protein sequence ID" value="EFA85702.1"/>
    <property type="molecule type" value="Genomic_DNA"/>
</dbReference>
<feature type="transmembrane region" description="Helical" evidence="5">
    <location>
        <begin position="38"/>
        <end position="58"/>
    </location>
</feature>
<accession>D3AXM5</accession>
<feature type="transmembrane region" description="Helical" evidence="5">
    <location>
        <begin position="70"/>
        <end position="90"/>
    </location>
</feature>
<dbReference type="GO" id="GO:0000139">
    <property type="term" value="C:Golgi membrane"/>
    <property type="evidence" value="ECO:0007669"/>
    <property type="project" value="TreeGrafter"/>
</dbReference>
<dbReference type="RefSeq" id="XP_020437808.1">
    <property type="nucleotide sequence ID" value="XM_020571950.1"/>
</dbReference>
<dbReference type="OMA" id="FYTYWFG"/>
<feature type="transmembrane region" description="Helical" evidence="5">
    <location>
        <begin position="96"/>
        <end position="117"/>
    </location>
</feature>
<evidence type="ECO:0000256" key="1">
    <source>
        <dbReference type="ARBA" id="ARBA00004141"/>
    </source>
</evidence>
<protein>
    <submittedName>
        <fullName evidence="6">Putative membrane protein</fullName>
    </submittedName>
</protein>
<feature type="transmembrane region" description="Helical" evidence="5">
    <location>
        <begin position="12"/>
        <end position="32"/>
    </location>
</feature>
<evidence type="ECO:0000313" key="6">
    <source>
        <dbReference type="EMBL" id="EFA85702.1"/>
    </source>
</evidence>
<gene>
    <name evidence="6" type="primary">pmpA</name>
    <name evidence="6" type="ORF">PPL_00931</name>
</gene>
<sequence>MGVHGDRVSIIFTVLSILVGILITAAGIYSFVSGFWRSIIGFVLGIYYIIFGVMIVFLEISFPARILSLFGFYAYWFGKGLFFILLGLLILSDSGFFLFAGIVVIAVGLILCIIHFISTVSHPKPLTNREAAHPSQQA</sequence>
<keyword evidence="7" id="KW-1185">Reference proteome</keyword>
<dbReference type="Pfam" id="PF08507">
    <property type="entry name" value="COPI_assoc"/>
    <property type="match status" value="1"/>
</dbReference>
<dbReference type="AlphaFoldDB" id="D3AXM5"/>
<comment type="subcellular location">
    <subcellularLocation>
        <location evidence="1">Membrane</location>
        <topology evidence="1">Multi-pass membrane protein</topology>
    </subcellularLocation>
</comment>
<dbReference type="InterPro" id="IPR013714">
    <property type="entry name" value="Golgi_TVP15"/>
</dbReference>
<organism evidence="6 7">
    <name type="scientific">Heterostelium pallidum (strain ATCC 26659 / Pp 5 / PN500)</name>
    <name type="common">Cellular slime mold</name>
    <name type="synonym">Polysphondylium pallidum</name>
    <dbReference type="NCBI Taxonomy" id="670386"/>
    <lineage>
        <taxon>Eukaryota</taxon>
        <taxon>Amoebozoa</taxon>
        <taxon>Evosea</taxon>
        <taxon>Eumycetozoa</taxon>
        <taxon>Dictyostelia</taxon>
        <taxon>Acytosteliales</taxon>
        <taxon>Acytosteliaceae</taxon>
        <taxon>Heterostelium</taxon>
    </lineage>
</organism>
<dbReference type="PANTHER" id="PTHR28128">
    <property type="entry name" value="GOLGI APPARATUS MEMBRANE PROTEIN TVP15"/>
    <property type="match status" value="1"/>
</dbReference>
<evidence type="ECO:0000256" key="2">
    <source>
        <dbReference type="ARBA" id="ARBA00022692"/>
    </source>
</evidence>
<keyword evidence="2 5" id="KW-0812">Transmembrane</keyword>
<dbReference type="GO" id="GO:0016192">
    <property type="term" value="P:vesicle-mediated transport"/>
    <property type="evidence" value="ECO:0007669"/>
    <property type="project" value="TreeGrafter"/>
</dbReference>
<name>D3AXM5_HETP5</name>
<evidence type="ECO:0000256" key="4">
    <source>
        <dbReference type="ARBA" id="ARBA00023136"/>
    </source>
</evidence>
<dbReference type="GeneID" id="31356461"/>